<sequence>MFTKITRWFGRFFNKSSTINNEPINKVSLIIVIAIDLFILGNVFWGLSDIGQWHLSAGEQYPCYYSWDAYRTETPENKDFERIRSSISLDEYGSPNPYPNELKRLGSVSEVCLNYRQIEDRINTPQNQQVIRVINEKQVNINDLEYKNQRIRSQYDSTLLEQIAGQPRDLSINTVEAAQAKQNLDENNRQIANIKGEISTLQEELLAQPASVELLALLNNDTIFNQLQKDYNHAAYWYPSLQFALQAIFLLPLIILALWVHNFAQGKNYGLVALMSWHLLIIFCIPLILKIFEVLQFGLIFDVLVRVLTQLLGGLLFLISYVYILIVPLVGFGIIKFFQKVVFNRKLQVANRVQKGKCMNCGKKLRGDESHCPHCGYYQYVECPNCLHLTYKYLSYCKVCGHPQETYHD</sequence>
<feature type="transmembrane region" description="Helical" evidence="2">
    <location>
        <begin position="271"/>
        <end position="292"/>
    </location>
</feature>
<evidence type="ECO:0008006" key="5">
    <source>
        <dbReference type="Google" id="ProtNLM"/>
    </source>
</evidence>
<dbReference type="RefSeq" id="WP_265265254.1">
    <property type="nucleotide sequence ID" value="NZ_JAIHOM010000069.1"/>
</dbReference>
<reference evidence="3 4" key="1">
    <citation type="submission" date="2021-08" db="EMBL/GenBank/DDBJ databases">
        <title>Draft genome sequence of Spirulina subsalsa with high tolerance to salinity and hype-accumulation of phycocyanin.</title>
        <authorList>
            <person name="Pei H."/>
            <person name="Jiang L."/>
        </authorList>
    </citation>
    <scope>NUCLEOTIDE SEQUENCE [LARGE SCALE GENOMIC DNA]</scope>
    <source>
        <strain evidence="3 4">FACHB-351</strain>
    </source>
</reference>
<name>A0ABT3L7C2_9CYAN</name>
<evidence type="ECO:0000313" key="4">
    <source>
        <dbReference type="Proteomes" id="UP001526426"/>
    </source>
</evidence>
<keyword evidence="4" id="KW-1185">Reference proteome</keyword>
<evidence type="ECO:0000256" key="2">
    <source>
        <dbReference type="SAM" id="Phobius"/>
    </source>
</evidence>
<keyword evidence="1" id="KW-0175">Coiled coil</keyword>
<keyword evidence="2" id="KW-0472">Membrane</keyword>
<keyword evidence="2" id="KW-0812">Transmembrane</keyword>
<accession>A0ABT3L7C2</accession>
<dbReference type="Proteomes" id="UP001526426">
    <property type="component" value="Unassembled WGS sequence"/>
</dbReference>
<feature type="transmembrane region" description="Helical" evidence="2">
    <location>
        <begin position="236"/>
        <end position="259"/>
    </location>
</feature>
<evidence type="ECO:0000313" key="3">
    <source>
        <dbReference type="EMBL" id="MCW6037399.1"/>
    </source>
</evidence>
<comment type="caution">
    <text evidence="3">The sequence shown here is derived from an EMBL/GenBank/DDBJ whole genome shotgun (WGS) entry which is preliminary data.</text>
</comment>
<feature type="transmembrane region" description="Helical" evidence="2">
    <location>
        <begin position="27"/>
        <end position="47"/>
    </location>
</feature>
<dbReference type="EMBL" id="JAIHOM010000069">
    <property type="protein sequence ID" value="MCW6037399.1"/>
    <property type="molecule type" value="Genomic_DNA"/>
</dbReference>
<feature type="transmembrane region" description="Helical" evidence="2">
    <location>
        <begin position="312"/>
        <end position="338"/>
    </location>
</feature>
<keyword evidence="2" id="KW-1133">Transmembrane helix</keyword>
<evidence type="ECO:0000256" key="1">
    <source>
        <dbReference type="SAM" id="Coils"/>
    </source>
</evidence>
<gene>
    <name evidence="3" type="ORF">K4A83_14115</name>
</gene>
<feature type="coiled-coil region" evidence="1">
    <location>
        <begin position="134"/>
        <end position="204"/>
    </location>
</feature>
<organism evidence="3 4">
    <name type="scientific">Spirulina subsalsa FACHB-351</name>
    <dbReference type="NCBI Taxonomy" id="234711"/>
    <lineage>
        <taxon>Bacteria</taxon>
        <taxon>Bacillati</taxon>
        <taxon>Cyanobacteriota</taxon>
        <taxon>Cyanophyceae</taxon>
        <taxon>Spirulinales</taxon>
        <taxon>Spirulinaceae</taxon>
        <taxon>Spirulina</taxon>
    </lineage>
</organism>
<proteinExistence type="predicted"/>
<protein>
    <recommendedName>
        <fullName evidence="5">Zinc ribbon domain-containing protein</fullName>
    </recommendedName>
</protein>